<dbReference type="PANTHER" id="PTHR37804:SF1">
    <property type="entry name" value="CDAA REGULATORY PROTEIN CDAR"/>
    <property type="match status" value="1"/>
</dbReference>
<dbReference type="Gene3D" id="2.170.120.30">
    <property type="match status" value="1"/>
</dbReference>
<dbReference type="InterPro" id="IPR053154">
    <property type="entry name" value="c-di-AMP_regulator"/>
</dbReference>
<accession>A0A133KGI8</accession>
<dbReference type="InterPro" id="IPR012505">
    <property type="entry name" value="YbbR"/>
</dbReference>
<dbReference type="STRING" id="33036.HMPREF3200_00630"/>
<protein>
    <submittedName>
        <fullName evidence="1">YbbR-like protein</fullName>
    </submittedName>
</protein>
<comment type="caution">
    <text evidence="1">The sequence shown here is derived from an EMBL/GenBank/DDBJ whole genome shotgun (WGS) entry which is preliminary data.</text>
</comment>
<organism evidence="1 2">
    <name type="scientific">Anaerococcus tetradius</name>
    <dbReference type="NCBI Taxonomy" id="33036"/>
    <lineage>
        <taxon>Bacteria</taxon>
        <taxon>Bacillati</taxon>
        <taxon>Bacillota</taxon>
        <taxon>Tissierellia</taxon>
        <taxon>Tissierellales</taxon>
        <taxon>Peptoniphilaceae</taxon>
        <taxon>Anaerococcus</taxon>
    </lineage>
</organism>
<dbReference type="Gene3D" id="2.170.120.40">
    <property type="entry name" value="YbbR-like domain"/>
    <property type="match status" value="2"/>
</dbReference>
<evidence type="ECO:0000313" key="2">
    <source>
        <dbReference type="Proteomes" id="UP000070383"/>
    </source>
</evidence>
<keyword evidence="2" id="KW-1185">Reference proteome</keyword>
<reference evidence="2" key="1">
    <citation type="submission" date="2016-01" db="EMBL/GenBank/DDBJ databases">
        <authorList>
            <person name="Mitreva M."/>
            <person name="Pepin K.H."/>
            <person name="Mihindukulasuriya K.A."/>
            <person name="Fulton R."/>
            <person name="Fronick C."/>
            <person name="O'Laughlin M."/>
            <person name="Miner T."/>
            <person name="Herter B."/>
            <person name="Rosa B.A."/>
            <person name="Cordes M."/>
            <person name="Tomlinson C."/>
            <person name="Wollam A."/>
            <person name="Palsikar V.B."/>
            <person name="Mardis E.R."/>
            <person name="Wilson R.K."/>
        </authorList>
    </citation>
    <scope>NUCLEOTIDE SEQUENCE [LARGE SCALE GENOMIC DNA]</scope>
    <source>
        <strain evidence="2">MJR8151</strain>
    </source>
</reference>
<proteinExistence type="predicted"/>
<dbReference type="AlphaFoldDB" id="A0A133KGI8"/>
<sequence length="312" mass="34280">MKKKNDTQLIILSVLLAIVMWAFVITSTNPSVSRTFRNVPILVEHKDELEAKGYTIIGLDEVGNVNIRVEGSRSKIIGIKQHDIQASIDVLNVKEGIQSVDVKVDAPSGVNISLIDPNDININVQKIVEKTIPVNLVIKDSLKDGKSVEVNEQSLKEIKVRGPASEINKIDRVDAIIDDANYLDGKMHNLAIHVLDKAGKEVNNVDKSADDINVSFTVAETKSVKIRLNTYGEVADGYEIKNAMVSPSDCVLKGNGQVLKEIDEVTTFPVNVSNLKSNKTGEVRLNLAEGVTLYDGSNPVNYKIEVNKKDRQ</sequence>
<dbReference type="OrthoDB" id="2111604at2"/>
<dbReference type="EMBL" id="LRPM01000022">
    <property type="protein sequence ID" value="KWZ78618.1"/>
    <property type="molecule type" value="Genomic_DNA"/>
</dbReference>
<dbReference type="Proteomes" id="UP000070383">
    <property type="component" value="Unassembled WGS sequence"/>
</dbReference>
<evidence type="ECO:0000313" key="1">
    <source>
        <dbReference type="EMBL" id="KWZ78618.1"/>
    </source>
</evidence>
<dbReference type="PANTHER" id="PTHR37804">
    <property type="entry name" value="CDAA REGULATORY PROTEIN CDAR"/>
    <property type="match status" value="1"/>
</dbReference>
<dbReference type="Pfam" id="PF07949">
    <property type="entry name" value="YbbR"/>
    <property type="match status" value="3"/>
</dbReference>
<dbReference type="RefSeq" id="WP_004837015.1">
    <property type="nucleotide sequence ID" value="NZ_CAMUDP010000006.1"/>
</dbReference>
<dbReference type="PATRIC" id="fig|33036.3.peg.627"/>
<name>A0A133KGI8_9FIRM</name>
<gene>
    <name evidence="1" type="ORF">HMPREF3200_00630</name>
</gene>